<dbReference type="CDD" id="cd02205">
    <property type="entry name" value="CBS_pair_SF"/>
    <property type="match status" value="1"/>
</dbReference>
<reference evidence="2" key="1">
    <citation type="journal article" date="2014" name="Front. Microbiol.">
        <title>High frequency of phylogenetically diverse reductive dehalogenase-homologous genes in deep subseafloor sedimentary metagenomes.</title>
        <authorList>
            <person name="Kawai M."/>
            <person name="Futagami T."/>
            <person name="Toyoda A."/>
            <person name="Takaki Y."/>
            <person name="Nishi S."/>
            <person name="Hori S."/>
            <person name="Arai W."/>
            <person name="Tsubouchi T."/>
            <person name="Morono Y."/>
            <person name="Uchiyama I."/>
            <person name="Ito T."/>
            <person name="Fujiyama A."/>
            <person name="Inagaki F."/>
            <person name="Takami H."/>
        </authorList>
    </citation>
    <scope>NUCLEOTIDE SEQUENCE</scope>
    <source>
        <strain evidence="2">Expedition CK06-06</strain>
    </source>
</reference>
<name>X1TUE3_9ZZZZ</name>
<evidence type="ECO:0000313" key="2">
    <source>
        <dbReference type="EMBL" id="GAJ08879.1"/>
    </source>
</evidence>
<dbReference type="EMBL" id="BARW01029385">
    <property type="protein sequence ID" value="GAJ08879.1"/>
    <property type="molecule type" value="Genomic_DNA"/>
</dbReference>
<dbReference type="InterPro" id="IPR000644">
    <property type="entry name" value="CBS_dom"/>
</dbReference>
<dbReference type="AlphaFoldDB" id="X1TUE3"/>
<evidence type="ECO:0000259" key="1">
    <source>
        <dbReference type="PROSITE" id="PS51371"/>
    </source>
</evidence>
<sequence>MQTIKNLIAAKDTENLLNQTVSDEITDFDTPTLNIEESLDQALKKFSDSGYDRLPVVDDKNRLIGSVLLSAIMRTYQTEVTNRTVADDLSAMVSTPGKPSLQLR</sequence>
<organism evidence="2">
    <name type="scientific">marine sediment metagenome</name>
    <dbReference type="NCBI Taxonomy" id="412755"/>
    <lineage>
        <taxon>unclassified sequences</taxon>
        <taxon>metagenomes</taxon>
        <taxon>ecological metagenomes</taxon>
    </lineage>
</organism>
<gene>
    <name evidence="2" type="ORF">S12H4_47227</name>
</gene>
<dbReference type="SUPFAM" id="SSF54631">
    <property type="entry name" value="CBS-domain pair"/>
    <property type="match status" value="1"/>
</dbReference>
<feature type="domain" description="CBS" evidence="1">
    <location>
        <begin position="25"/>
        <end position="84"/>
    </location>
</feature>
<protein>
    <recommendedName>
        <fullName evidence="1">CBS domain-containing protein</fullName>
    </recommendedName>
</protein>
<dbReference type="PROSITE" id="PS51371">
    <property type="entry name" value="CBS"/>
    <property type="match status" value="1"/>
</dbReference>
<accession>X1TUE3</accession>
<proteinExistence type="predicted"/>
<dbReference type="Gene3D" id="3.10.580.10">
    <property type="entry name" value="CBS-domain"/>
    <property type="match status" value="1"/>
</dbReference>
<dbReference type="Pfam" id="PF00571">
    <property type="entry name" value="CBS"/>
    <property type="match status" value="1"/>
</dbReference>
<comment type="caution">
    <text evidence="2">The sequence shown here is derived from an EMBL/GenBank/DDBJ whole genome shotgun (WGS) entry which is preliminary data.</text>
</comment>
<dbReference type="InterPro" id="IPR046342">
    <property type="entry name" value="CBS_dom_sf"/>
</dbReference>